<accession>A0A1Q9CPP4</accession>
<gene>
    <name evidence="1" type="ORF">AK812_SmicGene34180</name>
</gene>
<proteinExistence type="predicted"/>
<sequence length="79" mass="8744">MDDLSTARFSDDGIASAISGLRCLFRLELVFGLVFVHVLVRAGSRRDPDEEGSEKEEVAFEVATLLEVFLAMVMFMLSS</sequence>
<evidence type="ECO:0000313" key="2">
    <source>
        <dbReference type="Proteomes" id="UP000186817"/>
    </source>
</evidence>
<comment type="caution">
    <text evidence="1">The sequence shown here is derived from an EMBL/GenBank/DDBJ whole genome shotgun (WGS) entry which is preliminary data.</text>
</comment>
<dbReference type="AlphaFoldDB" id="A0A1Q9CPP4"/>
<name>A0A1Q9CPP4_SYMMI</name>
<reference evidence="1 2" key="1">
    <citation type="submission" date="2016-02" db="EMBL/GenBank/DDBJ databases">
        <title>Genome analysis of coral dinoflagellate symbionts highlights evolutionary adaptations to a symbiotic lifestyle.</title>
        <authorList>
            <person name="Aranda M."/>
            <person name="Li Y."/>
            <person name="Liew Y.J."/>
            <person name="Baumgarten S."/>
            <person name="Simakov O."/>
            <person name="Wilson M."/>
            <person name="Piel J."/>
            <person name="Ashoor H."/>
            <person name="Bougouffa S."/>
            <person name="Bajic V.B."/>
            <person name="Ryu T."/>
            <person name="Ravasi T."/>
            <person name="Bayer T."/>
            <person name="Micklem G."/>
            <person name="Kim H."/>
            <person name="Bhak J."/>
            <person name="Lajeunesse T.C."/>
            <person name="Voolstra C.R."/>
        </authorList>
    </citation>
    <scope>NUCLEOTIDE SEQUENCE [LARGE SCALE GENOMIC DNA]</scope>
    <source>
        <strain evidence="1 2">CCMP2467</strain>
    </source>
</reference>
<dbReference type="EMBL" id="LSRX01001009">
    <property type="protein sequence ID" value="OLP84894.1"/>
    <property type="molecule type" value="Genomic_DNA"/>
</dbReference>
<protein>
    <submittedName>
        <fullName evidence="1">Uncharacterized protein</fullName>
    </submittedName>
</protein>
<organism evidence="1 2">
    <name type="scientific">Symbiodinium microadriaticum</name>
    <name type="common">Dinoflagellate</name>
    <name type="synonym">Zooxanthella microadriatica</name>
    <dbReference type="NCBI Taxonomy" id="2951"/>
    <lineage>
        <taxon>Eukaryota</taxon>
        <taxon>Sar</taxon>
        <taxon>Alveolata</taxon>
        <taxon>Dinophyceae</taxon>
        <taxon>Suessiales</taxon>
        <taxon>Symbiodiniaceae</taxon>
        <taxon>Symbiodinium</taxon>
    </lineage>
</organism>
<dbReference type="Proteomes" id="UP000186817">
    <property type="component" value="Unassembled WGS sequence"/>
</dbReference>
<evidence type="ECO:0000313" key="1">
    <source>
        <dbReference type="EMBL" id="OLP84894.1"/>
    </source>
</evidence>
<keyword evidence="2" id="KW-1185">Reference proteome</keyword>